<reference evidence="3" key="1">
    <citation type="submission" date="2023-03" db="EMBL/GenBank/DDBJ databases">
        <title>Near-Complete genome sequence of Lipomyces tetrasporous NRRL Y-64009, an oleaginous yeast capable of growing on lignocellulosic hydrolysates.</title>
        <authorList>
            <consortium name="Lawrence Berkeley National Laboratory"/>
            <person name="Jagtap S.S."/>
            <person name="Liu J.-J."/>
            <person name="Walukiewicz H.E."/>
            <person name="Pangilinan J."/>
            <person name="Lipzen A."/>
            <person name="Ahrendt S."/>
            <person name="Koriabine M."/>
            <person name="Cobaugh K."/>
            <person name="Salamov A."/>
            <person name="Yoshinaga Y."/>
            <person name="Ng V."/>
            <person name="Daum C."/>
            <person name="Grigoriev I.V."/>
            <person name="Slininger P.J."/>
            <person name="Dien B.S."/>
            <person name="Jin Y.-S."/>
            <person name="Rao C.V."/>
        </authorList>
    </citation>
    <scope>NUCLEOTIDE SEQUENCE</scope>
    <source>
        <strain evidence="3">NRRL Y-64009</strain>
    </source>
</reference>
<feature type="compositionally biased region" description="Polar residues" evidence="1">
    <location>
        <begin position="218"/>
        <end position="235"/>
    </location>
</feature>
<dbReference type="SMART" id="SM00353">
    <property type="entry name" value="HLH"/>
    <property type="match status" value="1"/>
</dbReference>
<feature type="compositionally biased region" description="Polar residues" evidence="1">
    <location>
        <begin position="281"/>
        <end position="294"/>
    </location>
</feature>
<dbReference type="PROSITE" id="PS50888">
    <property type="entry name" value="BHLH"/>
    <property type="match status" value="1"/>
</dbReference>
<feature type="compositionally biased region" description="Low complexity" evidence="1">
    <location>
        <begin position="295"/>
        <end position="313"/>
    </location>
</feature>
<feature type="compositionally biased region" description="Basic residues" evidence="1">
    <location>
        <begin position="59"/>
        <end position="74"/>
    </location>
</feature>
<dbReference type="GO" id="GO:0046983">
    <property type="term" value="F:protein dimerization activity"/>
    <property type="evidence" value="ECO:0007669"/>
    <property type="project" value="InterPro"/>
</dbReference>
<protein>
    <recommendedName>
        <fullName evidence="2">BHLH domain-containing protein</fullName>
    </recommendedName>
</protein>
<dbReference type="InterPro" id="IPR036638">
    <property type="entry name" value="HLH_DNA-bd_sf"/>
</dbReference>
<evidence type="ECO:0000313" key="3">
    <source>
        <dbReference type="EMBL" id="KAJ8103861.1"/>
    </source>
</evidence>
<feature type="domain" description="BHLH" evidence="2">
    <location>
        <begin position="509"/>
        <end position="574"/>
    </location>
</feature>
<gene>
    <name evidence="3" type="ORF">POJ06DRAFT_272525</name>
</gene>
<accession>A0AAD7QYR5</accession>
<dbReference type="EMBL" id="JARPMG010000001">
    <property type="protein sequence ID" value="KAJ8103861.1"/>
    <property type="molecule type" value="Genomic_DNA"/>
</dbReference>
<dbReference type="AlphaFoldDB" id="A0AAD7QYR5"/>
<feature type="compositionally biased region" description="Low complexity" evidence="1">
    <location>
        <begin position="77"/>
        <end position="87"/>
    </location>
</feature>
<feature type="region of interest" description="Disordered" evidence="1">
    <location>
        <begin position="217"/>
        <end position="318"/>
    </location>
</feature>
<evidence type="ECO:0000259" key="2">
    <source>
        <dbReference type="PROSITE" id="PS50888"/>
    </source>
</evidence>
<feature type="region of interest" description="Disordered" evidence="1">
    <location>
        <begin position="45"/>
        <end position="139"/>
    </location>
</feature>
<feature type="compositionally biased region" description="Polar residues" evidence="1">
    <location>
        <begin position="252"/>
        <end position="262"/>
    </location>
</feature>
<dbReference type="InterPro" id="IPR011598">
    <property type="entry name" value="bHLH_dom"/>
</dbReference>
<dbReference type="InterPro" id="IPR055310">
    <property type="entry name" value="CEP112"/>
</dbReference>
<comment type="caution">
    <text evidence="3">The sequence shown here is derived from an EMBL/GenBank/DDBJ whole genome shotgun (WGS) entry which is preliminary data.</text>
</comment>
<dbReference type="SUPFAM" id="SSF47459">
    <property type="entry name" value="HLH, helix-loop-helix DNA-binding domain"/>
    <property type="match status" value="1"/>
</dbReference>
<feature type="compositionally biased region" description="Low complexity" evidence="1">
    <location>
        <begin position="121"/>
        <end position="138"/>
    </location>
</feature>
<evidence type="ECO:0000313" key="4">
    <source>
        <dbReference type="Proteomes" id="UP001217417"/>
    </source>
</evidence>
<dbReference type="PANTHER" id="PTHR18871:SF2">
    <property type="entry name" value="CENTROSOMAL PROTEIN OF 112 KDA"/>
    <property type="match status" value="1"/>
</dbReference>
<dbReference type="RefSeq" id="XP_056047311.1">
    <property type="nucleotide sequence ID" value="XM_056189566.1"/>
</dbReference>
<proteinExistence type="predicted"/>
<feature type="region of interest" description="Disordered" evidence="1">
    <location>
        <begin position="592"/>
        <end position="641"/>
    </location>
</feature>
<feature type="compositionally biased region" description="Low complexity" evidence="1">
    <location>
        <begin position="387"/>
        <end position="398"/>
    </location>
</feature>
<dbReference type="GeneID" id="80884732"/>
<feature type="region of interest" description="Disordered" evidence="1">
    <location>
        <begin position="387"/>
        <end position="432"/>
    </location>
</feature>
<name>A0AAD7QYR5_9ASCO</name>
<evidence type="ECO:0000256" key="1">
    <source>
        <dbReference type="SAM" id="MobiDB-lite"/>
    </source>
</evidence>
<dbReference type="Gene3D" id="4.10.280.10">
    <property type="entry name" value="Helix-loop-helix DNA-binding domain"/>
    <property type="match status" value="1"/>
</dbReference>
<keyword evidence="4" id="KW-1185">Reference proteome</keyword>
<feature type="compositionally biased region" description="Basic and acidic residues" evidence="1">
    <location>
        <begin position="609"/>
        <end position="632"/>
    </location>
</feature>
<organism evidence="3 4">
    <name type="scientific">Lipomyces tetrasporus</name>
    <dbReference type="NCBI Taxonomy" id="54092"/>
    <lineage>
        <taxon>Eukaryota</taxon>
        <taxon>Fungi</taxon>
        <taxon>Dikarya</taxon>
        <taxon>Ascomycota</taxon>
        <taxon>Saccharomycotina</taxon>
        <taxon>Lipomycetes</taxon>
        <taxon>Lipomycetales</taxon>
        <taxon>Lipomycetaceae</taxon>
        <taxon>Lipomyces</taxon>
    </lineage>
</organism>
<dbReference type="PANTHER" id="PTHR18871">
    <property type="entry name" value="CENTROSOMAL PROTEIN OF 112 KDA"/>
    <property type="match status" value="1"/>
</dbReference>
<feature type="compositionally biased region" description="Basic and acidic residues" evidence="1">
    <location>
        <begin position="90"/>
        <end position="102"/>
    </location>
</feature>
<dbReference type="CDD" id="cd11392">
    <property type="entry name" value="bHLH_ScPHO4_like"/>
    <property type="match status" value="1"/>
</dbReference>
<dbReference type="Pfam" id="PF00010">
    <property type="entry name" value="HLH"/>
    <property type="match status" value="1"/>
</dbReference>
<dbReference type="Proteomes" id="UP001217417">
    <property type="component" value="Unassembled WGS sequence"/>
</dbReference>
<sequence length="641" mass="69677">MSSHQTGGEQPPPDYGSYIDFADLQLDLSAFDIEAAGNILDFDQQHAQHHHQQQQQEQHHHHDHHHQQQQHQHQHQQEQQEQQQRQQHQQRHDQPMYEEHDLPQQQLAHTSHHEDMSPNHVKSGSVSSASNSTVSSGVIPPTPSSLDFVSGASNPNGFRSPSGLIDPYSMRDVMMFTPLLSPAVTPLENPMSMQKEYGYPSTYFSPLTSPALEAQSYPFHNSSASPPGNDNNTKGPTKLRRRTAGGYGPPSAASSPAQNVTRVTKGETPAQRSSKRRATAAFTQSNQPNTVGDVSSSESISPEPLLTLPESSMAPPPVPVVKSAPAVRPEMSSTQTQRRLAPVTPASLMNLNKDRVGSAEDILPTRDADAIIEVVARRHSTIAIAPAPASVPTPTSESGRMGSASANSSPALRPQPRGPTRSASAGIEDNSAKAQLRAIKPVRSRAGSVSISPTIKPKISPNLKPLLPDGLEAASALLASKSNYQNIVEGKHSQLGLSYPEQLSINLTSKRTSHKIAEQGRRNRINNALAELNQLLVDNINLPVSDEEGEKNELPQQCSKANTVELAIDYIKKLQARVARLKTRLKGTEEELQTERKKNGTIVEVTAETGERSSSERSTESSDAMDVDKVAEAEPNMQVEA</sequence>